<keyword evidence="2" id="KW-1185">Reference proteome</keyword>
<dbReference type="Proteomes" id="UP000664698">
    <property type="component" value="Unassembled WGS sequence"/>
</dbReference>
<dbReference type="RefSeq" id="WP_206570207.1">
    <property type="nucleotide sequence ID" value="NZ_JAFKCW010000003.1"/>
</dbReference>
<dbReference type="EMBL" id="JAFKCW010000003">
    <property type="protein sequence ID" value="MBN7802207.1"/>
    <property type="molecule type" value="Genomic_DNA"/>
</dbReference>
<comment type="caution">
    <text evidence="1">The sequence shown here is derived from an EMBL/GenBank/DDBJ whole genome shotgun (WGS) entry which is preliminary data.</text>
</comment>
<organism evidence="1 2">
    <name type="scientific">Algoriphagus aestuariicola</name>
    <dbReference type="NCBI Taxonomy" id="1852016"/>
    <lineage>
        <taxon>Bacteria</taxon>
        <taxon>Pseudomonadati</taxon>
        <taxon>Bacteroidota</taxon>
        <taxon>Cytophagia</taxon>
        <taxon>Cytophagales</taxon>
        <taxon>Cyclobacteriaceae</taxon>
        <taxon>Algoriphagus</taxon>
    </lineage>
</organism>
<name>A0ABS3BT04_9BACT</name>
<evidence type="ECO:0000313" key="2">
    <source>
        <dbReference type="Proteomes" id="UP000664698"/>
    </source>
</evidence>
<reference evidence="1 2" key="1">
    <citation type="submission" date="2021-03" db="EMBL/GenBank/DDBJ databases">
        <title>novel species isolated from a fishpond in China.</title>
        <authorList>
            <person name="Lu H."/>
            <person name="Cai Z."/>
        </authorList>
    </citation>
    <scope>NUCLEOTIDE SEQUENCE [LARGE SCALE GENOMIC DNA]</scope>
    <source>
        <strain evidence="1 2">JCM 31546</strain>
    </source>
</reference>
<evidence type="ECO:0000313" key="1">
    <source>
        <dbReference type="EMBL" id="MBN7802207.1"/>
    </source>
</evidence>
<protein>
    <submittedName>
        <fullName evidence="1">Uncharacterized protein</fullName>
    </submittedName>
</protein>
<proteinExistence type="predicted"/>
<sequence length="68" mass="8162">MNELLIYTFLLLAVLAHCVVAVMMYREVNADSDLSFHEKNSWKLKALLSPALFLFYYRQEKKRRIRPR</sequence>
<accession>A0ABS3BT04</accession>
<gene>
    <name evidence="1" type="ORF">J0A67_15140</name>
</gene>